<keyword evidence="2" id="KW-0812">Transmembrane</keyword>
<organism evidence="3 4">
    <name type="scientific">Microbacterium nanhaiense</name>
    <dbReference type="NCBI Taxonomy" id="1301026"/>
    <lineage>
        <taxon>Bacteria</taxon>
        <taxon>Bacillati</taxon>
        <taxon>Actinomycetota</taxon>
        <taxon>Actinomycetes</taxon>
        <taxon>Micrococcales</taxon>
        <taxon>Microbacteriaceae</taxon>
        <taxon>Microbacterium</taxon>
    </lineage>
</organism>
<feature type="compositionally biased region" description="Pro residues" evidence="1">
    <location>
        <begin position="250"/>
        <end position="261"/>
    </location>
</feature>
<dbReference type="Proteomes" id="UP000638043">
    <property type="component" value="Unassembled WGS sequence"/>
</dbReference>
<feature type="transmembrane region" description="Helical" evidence="2">
    <location>
        <begin position="132"/>
        <end position="153"/>
    </location>
</feature>
<gene>
    <name evidence="3" type="ORF">GCM10010910_24750</name>
</gene>
<accession>A0ABQ2N595</accession>
<evidence type="ECO:0000256" key="2">
    <source>
        <dbReference type="SAM" id="Phobius"/>
    </source>
</evidence>
<feature type="transmembrane region" description="Helical" evidence="2">
    <location>
        <begin position="5"/>
        <end position="21"/>
    </location>
</feature>
<evidence type="ECO:0000256" key="1">
    <source>
        <dbReference type="SAM" id="MobiDB-lite"/>
    </source>
</evidence>
<dbReference type="EMBL" id="BMMQ01000008">
    <property type="protein sequence ID" value="GGO66091.1"/>
    <property type="molecule type" value="Genomic_DNA"/>
</dbReference>
<keyword evidence="2" id="KW-0472">Membrane</keyword>
<protein>
    <submittedName>
        <fullName evidence="3">Uncharacterized protein</fullName>
    </submittedName>
</protein>
<comment type="caution">
    <text evidence="3">The sequence shown here is derived from an EMBL/GenBank/DDBJ whole genome shotgun (WGS) entry which is preliminary data.</text>
</comment>
<reference evidence="4" key="1">
    <citation type="journal article" date="2019" name="Int. J. Syst. Evol. Microbiol.">
        <title>The Global Catalogue of Microorganisms (GCM) 10K type strain sequencing project: providing services to taxonomists for standard genome sequencing and annotation.</title>
        <authorList>
            <consortium name="The Broad Institute Genomics Platform"/>
            <consortium name="The Broad Institute Genome Sequencing Center for Infectious Disease"/>
            <person name="Wu L."/>
            <person name="Ma J."/>
        </authorList>
    </citation>
    <scope>NUCLEOTIDE SEQUENCE [LARGE SCALE GENOMIC DNA]</scope>
    <source>
        <strain evidence="4">CGMCC 4.7181</strain>
    </source>
</reference>
<keyword evidence="4" id="KW-1185">Reference proteome</keyword>
<proteinExistence type="predicted"/>
<feature type="transmembrane region" description="Helical" evidence="2">
    <location>
        <begin position="58"/>
        <end position="81"/>
    </location>
</feature>
<evidence type="ECO:0000313" key="3">
    <source>
        <dbReference type="EMBL" id="GGO66091.1"/>
    </source>
</evidence>
<feature type="transmembrane region" description="Helical" evidence="2">
    <location>
        <begin position="165"/>
        <end position="187"/>
    </location>
</feature>
<feature type="transmembrane region" description="Helical" evidence="2">
    <location>
        <begin position="27"/>
        <end position="46"/>
    </location>
</feature>
<evidence type="ECO:0000313" key="4">
    <source>
        <dbReference type="Proteomes" id="UP000638043"/>
    </source>
</evidence>
<keyword evidence="2" id="KW-1133">Transmembrane helix</keyword>
<sequence length="272" mass="28863">MWVAIVALIAGALICVYWVLFTPSGDIIPRAFTTILLLAGFAGVALGDSYLAHNRPAWVVPASMAAWVLILLAGLALIWVPNDAFDLSYGFGGALKFWNFVLVIIYVQLALVHQRIMWRAHARYVTVFTRALMLATTGFVLALLATAIVPLVLPGDYPPLYGRVMVALAILAAVGTALVPLVTAMFAPRTPRPRRAPAAATAADGRPLLPWPTYGDGVTPLPMLDNGQPDFDAQRTGVPSPGARAFGPQATPPAPHRPGPQDPAAGAPRPPL</sequence>
<feature type="transmembrane region" description="Helical" evidence="2">
    <location>
        <begin position="87"/>
        <end position="111"/>
    </location>
</feature>
<feature type="region of interest" description="Disordered" evidence="1">
    <location>
        <begin position="219"/>
        <end position="272"/>
    </location>
</feature>
<name>A0ABQ2N595_9MICO</name>